<dbReference type="CDD" id="cd16377">
    <property type="entry name" value="23S_rRNA_IVP_like"/>
    <property type="match status" value="1"/>
</dbReference>
<evidence type="ECO:0000313" key="1">
    <source>
        <dbReference type="EMBL" id="MBT1706121.1"/>
    </source>
</evidence>
<gene>
    <name evidence="1" type="ORF">KK060_22710</name>
</gene>
<dbReference type="Gene3D" id="1.20.1440.60">
    <property type="entry name" value="23S rRNA-intervening sequence"/>
    <property type="match status" value="1"/>
</dbReference>
<dbReference type="PANTHER" id="PTHR38471">
    <property type="entry name" value="FOUR HELIX BUNDLE PROTEIN"/>
    <property type="match status" value="1"/>
</dbReference>
<dbReference type="Proteomes" id="UP000772618">
    <property type="component" value="Unassembled WGS sequence"/>
</dbReference>
<dbReference type="Pfam" id="PF05635">
    <property type="entry name" value="23S_rRNA_IVP"/>
    <property type="match status" value="1"/>
</dbReference>
<dbReference type="PANTHER" id="PTHR38471:SF2">
    <property type="entry name" value="FOUR HELIX BUNDLE PROTEIN"/>
    <property type="match status" value="1"/>
</dbReference>
<dbReference type="NCBIfam" id="TIGR02436">
    <property type="entry name" value="four helix bundle protein"/>
    <property type="match status" value="1"/>
</dbReference>
<dbReference type="InterPro" id="IPR012657">
    <property type="entry name" value="23S_rRNA-intervening_sequence"/>
</dbReference>
<accession>A0ABS5VXY7</accession>
<evidence type="ECO:0000313" key="2">
    <source>
        <dbReference type="Proteomes" id="UP000772618"/>
    </source>
</evidence>
<sequence length="147" mass="17154">MPTFKTFEDIEAWRLARELCKEIYEVTLTGTFAKDYRLRDQINRSSGSIMDNIAEGFERGGNREFIQFLSISKASCAEVRSQLYRALDRKHINNEQFERLKNKSIIISRKISSLMSYLMDSPIKGQKFQEPDEDYLASKLETLNLEP</sequence>
<name>A0ABS5VXY7_9BACT</name>
<keyword evidence="2" id="KW-1185">Reference proteome</keyword>
<organism evidence="1 2">
    <name type="scientific">Chryseosolibacter indicus</name>
    <dbReference type="NCBI Taxonomy" id="2782351"/>
    <lineage>
        <taxon>Bacteria</taxon>
        <taxon>Pseudomonadati</taxon>
        <taxon>Bacteroidota</taxon>
        <taxon>Cytophagia</taxon>
        <taxon>Cytophagales</taxon>
        <taxon>Chryseotaleaceae</taxon>
        <taxon>Chryseosolibacter</taxon>
    </lineage>
</organism>
<protein>
    <submittedName>
        <fullName evidence="1">Four helix bundle protein</fullName>
    </submittedName>
</protein>
<comment type="caution">
    <text evidence="1">The sequence shown here is derived from an EMBL/GenBank/DDBJ whole genome shotgun (WGS) entry which is preliminary data.</text>
</comment>
<dbReference type="RefSeq" id="WP_254157069.1">
    <property type="nucleotide sequence ID" value="NZ_JAHESD010000085.1"/>
</dbReference>
<reference evidence="1 2" key="1">
    <citation type="submission" date="2021-05" db="EMBL/GenBank/DDBJ databases">
        <title>A Polyphasic approach of four new species of the genus Ohtaekwangia: Ohtaekwangia histidinii sp. nov., Ohtaekwangia cretensis sp. nov., Ohtaekwangia indiensis sp. nov., Ohtaekwangia reichenbachii sp. nov. from diverse environment.</title>
        <authorList>
            <person name="Octaviana S."/>
        </authorList>
    </citation>
    <scope>NUCLEOTIDE SEQUENCE [LARGE SCALE GENOMIC DNA]</scope>
    <source>
        <strain evidence="1 2">PWU20</strain>
    </source>
</reference>
<dbReference type="InterPro" id="IPR036583">
    <property type="entry name" value="23S_rRNA_IVS_sf"/>
</dbReference>
<dbReference type="EMBL" id="JAHESD010000085">
    <property type="protein sequence ID" value="MBT1706121.1"/>
    <property type="molecule type" value="Genomic_DNA"/>
</dbReference>
<dbReference type="SUPFAM" id="SSF158446">
    <property type="entry name" value="IVS-encoded protein-like"/>
    <property type="match status" value="1"/>
</dbReference>
<proteinExistence type="predicted"/>